<evidence type="ECO:0000256" key="2">
    <source>
        <dbReference type="PROSITE-ProRule" id="PRU00169"/>
    </source>
</evidence>
<keyword evidence="1 2" id="KW-0597">Phosphoprotein</keyword>
<dbReference type="Proteomes" id="UP000442694">
    <property type="component" value="Unassembled WGS sequence"/>
</dbReference>
<dbReference type="AlphaFoldDB" id="A0A833JEB2"/>
<name>A0A833JEB2_9BACT</name>
<dbReference type="InterPro" id="IPR050595">
    <property type="entry name" value="Bact_response_regulator"/>
</dbReference>
<evidence type="ECO:0000313" key="5">
    <source>
        <dbReference type="Proteomes" id="UP000442694"/>
    </source>
</evidence>
<proteinExistence type="predicted"/>
<dbReference type="Gene3D" id="3.40.50.2300">
    <property type="match status" value="1"/>
</dbReference>
<dbReference type="EMBL" id="WFLN01000007">
    <property type="protein sequence ID" value="KAB8029784.1"/>
    <property type="molecule type" value="Genomic_DNA"/>
</dbReference>
<sequence>MGKKILIVDDAKTIRQQVTFTLTKSGFEVIEAESGKDGIALLNAHRDIDAIISDINMPEMNGIEMIIAIKSNTNLPHPPILILTTEGATDIVAQAKKAGASGWIVKPFKPEILVEAVKRLTGS</sequence>
<dbReference type="RefSeq" id="WP_152213127.1">
    <property type="nucleotide sequence ID" value="NZ_WFLN01000007.1"/>
</dbReference>
<comment type="caution">
    <text evidence="4">The sequence shown here is derived from an EMBL/GenBank/DDBJ whole genome shotgun (WGS) entry which is preliminary data.</text>
</comment>
<dbReference type="InterPro" id="IPR001789">
    <property type="entry name" value="Sig_transdc_resp-reg_receiver"/>
</dbReference>
<dbReference type="InterPro" id="IPR011006">
    <property type="entry name" value="CheY-like_superfamily"/>
</dbReference>
<dbReference type="Pfam" id="PF00072">
    <property type="entry name" value="Response_reg"/>
    <property type="match status" value="1"/>
</dbReference>
<dbReference type="SUPFAM" id="SSF52172">
    <property type="entry name" value="CheY-like"/>
    <property type="match status" value="1"/>
</dbReference>
<feature type="domain" description="Response regulatory" evidence="3">
    <location>
        <begin position="4"/>
        <end position="121"/>
    </location>
</feature>
<dbReference type="SMART" id="SM00448">
    <property type="entry name" value="REC"/>
    <property type="match status" value="1"/>
</dbReference>
<dbReference type="PROSITE" id="PS50110">
    <property type="entry name" value="RESPONSE_REGULATORY"/>
    <property type="match status" value="1"/>
</dbReference>
<dbReference type="PANTHER" id="PTHR44591">
    <property type="entry name" value="STRESS RESPONSE REGULATOR PROTEIN 1"/>
    <property type="match status" value="1"/>
</dbReference>
<gene>
    <name evidence="4" type="ORF">GCL57_09585</name>
</gene>
<organism evidence="4 5">
    <name type="scientific">Fluviispira multicolorata</name>
    <dbReference type="NCBI Taxonomy" id="2654512"/>
    <lineage>
        <taxon>Bacteria</taxon>
        <taxon>Pseudomonadati</taxon>
        <taxon>Bdellovibrionota</taxon>
        <taxon>Oligoflexia</taxon>
        <taxon>Silvanigrellales</taxon>
        <taxon>Silvanigrellaceae</taxon>
        <taxon>Fluviispira</taxon>
    </lineage>
</organism>
<reference evidence="4 5" key="1">
    <citation type="submission" date="2019-10" db="EMBL/GenBank/DDBJ databases">
        <title>New genus of Silvanigrellaceae.</title>
        <authorList>
            <person name="Pitt A."/>
            <person name="Hahn M.W."/>
        </authorList>
    </citation>
    <scope>NUCLEOTIDE SEQUENCE [LARGE SCALE GENOMIC DNA]</scope>
    <source>
        <strain evidence="4 5">33A1-SZDP</strain>
    </source>
</reference>
<feature type="modified residue" description="4-aspartylphosphate" evidence="2">
    <location>
        <position position="54"/>
    </location>
</feature>
<evidence type="ECO:0000313" key="4">
    <source>
        <dbReference type="EMBL" id="KAB8029784.1"/>
    </source>
</evidence>
<keyword evidence="5" id="KW-1185">Reference proteome</keyword>
<dbReference type="GO" id="GO:0000160">
    <property type="term" value="P:phosphorelay signal transduction system"/>
    <property type="evidence" value="ECO:0007669"/>
    <property type="project" value="InterPro"/>
</dbReference>
<dbReference type="PANTHER" id="PTHR44591:SF25">
    <property type="entry name" value="CHEMOTAXIS TWO-COMPONENT RESPONSE REGULATOR"/>
    <property type="match status" value="1"/>
</dbReference>
<protein>
    <submittedName>
        <fullName evidence="4">Response regulator</fullName>
    </submittedName>
</protein>
<evidence type="ECO:0000259" key="3">
    <source>
        <dbReference type="PROSITE" id="PS50110"/>
    </source>
</evidence>
<accession>A0A833JEB2</accession>
<evidence type="ECO:0000256" key="1">
    <source>
        <dbReference type="ARBA" id="ARBA00022553"/>
    </source>
</evidence>